<accession>A0A397VYX4</accession>
<evidence type="ECO:0000256" key="1">
    <source>
        <dbReference type="ARBA" id="ARBA00004141"/>
    </source>
</evidence>
<evidence type="ECO:0000313" key="8">
    <source>
        <dbReference type="Proteomes" id="UP000266673"/>
    </source>
</evidence>
<dbReference type="InterPro" id="IPR018499">
    <property type="entry name" value="Tetraspanin/Peripherin"/>
</dbReference>
<keyword evidence="4 6" id="KW-0472">Membrane</keyword>
<keyword evidence="8" id="KW-1185">Reference proteome</keyword>
<evidence type="ECO:0000256" key="2">
    <source>
        <dbReference type="ARBA" id="ARBA00022692"/>
    </source>
</evidence>
<dbReference type="OrthoDB" id="71600at2759"/>
<name>A0A397VYX4_9GLOM</name>
<gene>
    <name evidence="7" type="ORF">C2G38_713430</name>
</gene>
<dbReference type="STRING" id="44941.A0A397VYX4"/>
<feature type="transmembrane region" description="Helical" evidence="6">
    <location>
        <begin position="76"/>
        <end position="99"/>
    </location>
</feature>
<evidence type="ECO:0000256" key="3">
    <source>
        <dbReference type="ARBA" id="ARBA00022989"/>
    </source>
</evidence>
<feature type="transmembrane region" description="Helical" evidence="6">
    <location>
        <begin position="12"/>
        <end position="32"/>
    </location>
</feature>
<comment type="subcellular location">
    <subcellularLocation>
        <location evidence="1">Membrane</location>
        <topology evidence="1">Multi-pass membrane protein</topology>
    </subcellularLocation>
</comment>
<dbReference type="AlphaFoldDB" id="A0A397VYX4"/>
<sequence length="262" mass="28798">MGVSVEAGRIIVILTNTLTTIVGLILIVLGLYELASPEVSLYSNAIPLATIIFGIAILLISITGCCGGLAENKPILWAYFIVLLILIVLQIIAAIITLVDTQNLENVLDSWWQVAYNDNPRIIRDIEDKYSCCGFSNVTDRAVPKKSPDACTKSSWFGYDKPCLQVLTSAYKHHQIAIGVWGIILAFIQILALIAAYVLLVNLPTPEQRDRDYRSEHERLIKMGRNVDPDQQQSKPYYTDRGTGVSGGSSGAARDQYGSINP</sequence>
<feature type="region of interest" description="Disordered" evidence="5">
    <location>
        <begin position="222"/>
        <end position="262"/>
    </location>
</feature>
<dbReference type="Pfam" id="PF00335">
    <property type="entry name" value="Tetraspanin"/>
    <property type="match status" value="1"/>
</dbReference>
<dbReference type="PRINTS" id="PR00259">
    <property type="entry name" value="TMFOUR"/>
</dbReference>
<dbReference type="SUPFAM" id="SSF48652">
    <property type="entry name" value="Tetraspanin"/>
    <property type="match status" value="1"/>
</dbReference>
<dbReference type="InterPro" id="IPR008952">
    <property type="entry name" value="Tetraspanin_EC2_sf"/>
</dbReference>
<feature type="transmembrane region" description="Helical" evidence="6">
    <location>
        <begin position="176"/>
        <end position="201"/>
    </location>
</feature>
<reference evidence="7 8" key="1">
    <citation type="submission" date="2018-06" db="EMBL/GenBank/DDBJ databases">
        <title>Comparative genomics reveals the genomic features of Rhizophagus irregularis, R. cerebriforme, R. diaphanum and Gigaspora rosea, and their symbiotic lifestyle signature.</title>
        <authorList>
            <person name="Morin E."/>
            <person name="San Clemente H."/>
            <person name="Chen E.C.H."/>
            <person name="De La Providencia I."/>
            <person name="Hainaut M."/>
            <person name="Kuo A."/>
            <person name="Kohler A."/>
            <person name="Murat C."/>
            <person name="Tang N."/>
            <person name="Roy S."/>
            <person name="Loubradou J."/>
            <person name="Henrissat B."/>
            <person name="Grigoriev I.V."/>
            <person name="Corradi N."/>
            <person name="Roux C."/>
            <person name="Martin F.M."/>
        </authorList>
    </citation>
    <scope>NUCLEOTIDE SEQUENCE [LARGE SCALE GENOMIC DNA]</scope>
    <source>
        <strain evidence="7 8">DAOM 194757</strain>
    </source>
</reference>
<evidence type="ECO:0000256" key="4">
    <source>
        <dbReference type="ARBA" id="ARBA00023136"/>
    </source>
</evidence>
<evidence type="ECO:0000256" key="5">
    <source>
        <dbReference type="SAM" id="MobiDB-lite"/>
    </source>
</evidence>
<keyword evidence="2 6" id="KW-0812">Transmembrane</keyword>
<comment type="caution">
    <text evidence="7">The sequence shown here is derived from an EMBL/GenBank/DDBJ whole genome shotgun (WGS) entry which is preliminary data.</text>
</comment>
<dbReference type="Proteomes" id="UP000266673">
    <property type="component" value="Unassembled WGS sequence"/>
</dbReference>
<dbReference type="EMBL" id="QKWP01000226">
    <property type="protein sequence ID" value="RIB24206.1"/>
    <property type="molecule type" value="Genomic_DNA"/>
</dbReference>
<evidence type="ECO:0000313" key="7">
    <source>
        <dbReference type="EMBL" id="RIB24206.1"/>
    </source>
</evidence>
<dbReference type="PANTHER" id="PTHR19282:SF452">
    <property type="entry name" value="LD03691P"/>
    <property type="match status" value="1"/>
</dbReference>
<dbReference type="GO" id="GO:0016020">
    <property type="term" value="C:membrane"/>
    <property type="evidence" value="ECO:0007669"/>
    <property type="project" value="UniProtKB-SubCell"/>
</dbReference>
<evidence type="ECO:0000256" key="6">
    <source>
        <dbReference type="SAM" id="Phobius"/>
    </source>
</evidence>
<organism evidence="7 8">
    <name type="scientific">Gigaspora rosea</name>
    <dbReference type="NCBI Taxonomy" id="44941"/>
    <lineage>
        <taxon>Eukaryota</taxon>
        <taxon>Fungi</taxon>
        <taxon>Fungi incertae sedis</taxon>
        <taxon>Mucoromycota</taxon>
        <taxon>Glomeromycotina</taxon>
        <taxon>Glomeromycetes</taxon>
        <taxon>Diversisporales</taxon>
        <taxon>Gigasporaceae</taxon>
        <taxon>Gigaspora</taxon>
    </lineage>
</organism>
<proteinExistence type="predicted"/>
<protein>
    <submittedName>
        <fullName evidence="7">Tetraspanin family-domain-containing protein</fullName>
    </submittedName>
</protein>
<feature type="transmembrane region" description="Helical" evidence="6">
    <location>
        <begin position="44"/>
        <end position="69"/>
    </location>
</feature>
<dbReference type="PANTHER" id="PTHR19282">
    <property type="entry name" value="TETRASPANIN"/>
    <property type="match status" value="1"/>
</dbReference>
<keyword evidence="3 6" id="KW-1133">Transmembrane helix</keyword>